<dbReference type="Gene3D" id="2.60.40.420">
    <property type="entry name" value="Cupredoxins - blue copper proteins"/>
    <property type="match status" value="1"/>
</dbReference>
<protein>
    <recommendedName>
        <fullName evidence="6">Extracellular serine-rich protein</fullName>
    </recommendedName>
</protein>
<keyword evidence="2" id="KW-1133">Transmembrane helix</keyword>
<evidence type="ECO:0000256" key="2">
    <source>
        <dbReference type="SAM" id="Phobius"/>
    </source>
</evidence>
<dbReference type="PANTHER" id="PTHR34883:SF15">
    <property type="entry name" value="EXTRACELLULAR SERINE-RICH PROTEIN"/>
    <property type="match status" value="1"/>
</dbReference>
<sequence length="243" mass="26063">MASYSFFTLLAFASISTAKLVEVSVGSEAPIYTPSNALADVGDVVRFLFNGGNHSVTQAAFEAPCVPLDGGFNSRYRPAGSPSFDVPVRNAEPIFFYCAQTVVGESANDTYCNFYGMVGSINAPPTGNTLGLFQENAKAKRDDPPHRSHTAAIVGGTFGTVAICGVFVAALVRAMRMRARRRAKIAPLPVLPTPASRPESREQKRTDSELTLIRAEVVQLRALVDAEVAPPRYTAEPEVEHVA</sequence>
<evidence type="ECO:0000313" key="5">
    <source>
        <dbReference type="Proteomes" id="UP000077266"/>
    </source>
</evidence>
<proteinExistence type="predicted"/>
<keyword evidence="2" id="KW-0812">Transmembrane</keyword>
<dbReference type="OrthoDB" id="1921208at2759"/>
<dbReference type="Proteomes" id="UP000077266">
    <property type="component" value="Unassembled WGS sequence"/>
</dbReference>
<keyword evidence="5" id="KW-1185">Reference proteome</keyword>
<evidence type="ECO:0008006" key="6">
    <source>
        <dbReference type="Google" id="ProtNLM"/>
    </source>
</evidence>
<evidence type="ECO:0000313" key="4">
    <source>
        <dbReference type="EMBL" id="KZV81468.1"/>
    </source>
</evidence>
<evidence type="ECO:0000256" key="1">
    <source>
        <dbReference type="SAM" id="MobiDB-lite"/>
    </source>
</evidence>
<feature type="region of interest" description="Disordered" evidence="1">
    <location>
        <begin position="189"/>
        <end position="208"/>
    </location>
</feature>
<name>A0A165BY77_EXIGL</name>
<feature type="compositionally biased region" description="Basic and acidic residues" evidence="1">
    <location>
        <begin position="198"/>
        <end position="208"/>
    </location>
</feature>
<dbReference type="AlphaFoldDB" id="A0A165BY77"/>
<organism evidence="4 5">
    <name type="scientific">Exidia glandulosa HHB12029</name>
    <dbReference type="NCBI Taxonomy" id="1314781"/>
    <lineage>
        <taxon>Eukaryota</taxon>
        <taxon>Fungi</taxon>
        <taxon>Dikarya</taxon>
        <taxon>Basidiomycota</taxon>
        <taxon>Agaricomycotina</taxon>
        <taxon>Agaricomycetes</taxon>
        <taxon>Auriculariales</taxon>
        <taxon>Exidiaceae</taxon>
        <taxon>Exidia</taxon>
    </lineage>
</organism>
<dbReference type="CDD" id="cd00920">
    <property type="entry name" value="Cupredoxin"/>
    <property type="match status" value="1"/>
</dbReference>
<dbReference type="STRING" id="1314781.A0A165BY77"/>
<keyword evidence="2" id="KW-0472">Membrane</keyword>
<keyword evidence="3" id="KW-0732">Signal</keyword>
<dbReference type="InterPro" id="IPR052953">
    <property type="entry name" value="Ser-rich/MCO-related"/>
</dbReference>
<reference evidence="4 5" key="1">
    <citation type="journal article" date="2016" name="Mol. Biol. Evol.">
        <title>Comparative Genomics of Early-Diverging Mushroom-Forming Fungi Provides Insights into the Origins of Lignocellulose Decay Capabilities.</title>
        <authorList>
            <person name="Nagy L.G."/>
            <person name="Riley R."/>
            <person name="Tritt A."/>
            <person name="Adam C."/>
            <person name="Daum C."/>
            <person name="Floudas D."/>
            <person name="Sun H."/>
            <person name="Yadav J.S."/>
            <person name="Pangilinan J."/>
            <person name="Larsson K.H."/>
            <person name="Matsuura K."/>
            <person name="Barry K."/>
            <person name="Labutti K."/>
            <person name="Kuo R."/>
            <person name="Ohm R.A."/>
            <person name="Bhattacharya S.S."/>
            <person name="Shirouzu T."/>
            <person name="Yoshinaga Y."/>
            <person name="Martin F.M."/>
            <person name="Grigoriev I.V."/>
            <person name="Hibbett D.S."/>
        </authorList>
    </citation>
    <scope>NUCLEOTIDE SEQUENCE [LARGE SCALE GENOMIC DNA]</scope>
    <source>
        <strain evidence="4 5">HHB12029</strain>
    </source>
</reference>
<feature type="signal peptide" evidence="3">
    <location>
        <begin position="1"/>
        <end position="18"/>
    </location>
</feature>
<evidence type="ECO:0000256" key="3">
    <source>
        <dbReference type="SAM" id="SignalP"/>
    </source>
</evidence>
<feature type="chain" id="PRO_5007855833" description="Extracellular serine-rich protein" evidence="3">
    <location>
        <begin position="19"/>
        <end position="243"/>
    </location>
</feature>
<dbReference type="InterPro" id="IPR008972">
    <property type="entry name" value="Cupredoxin"/>
</dbReference>
<dbReference type="PANTHER" id="PTHR34883">
    <property type="entry name" value="SERINE-RICH PROTEIN, PUTATIVE-RELATED-RELATED"/>
    <property type="match status" value="1"/>
</dbReference>
<dbReference type="InParanoid" id="A0A165BY77"/>
<feature type="transmembrane region" description="Helical" evidence="2">
    <location>
        <begin position="151"/>
        <end position="172"/>
    </location>
</feature>
<dbReference type="SUPFAM" id="SSF49503">
    <property type="entry name" value="Cupredoxins"/>
    <property type="match status" value="1"/>
</dbReference>
<gene>
    <name evidence="4" type="ORF">EXIGLDRAFT_382722</name>
</gene>
<accession>A0A165BY77</accession>
<dbReference type="EMBL" id="KV426390">
    <property type="protein sequence ID" value="KZV81468.1"/>
    <property type="molecule type" value="Genomic_DNA"/>
</dbReference>